<accession>A0ABT0AB96</accession>
<dbReference type="EMBL" id="JALHAT010000008">
    <property type="protein sequence ID" value="MCJ1960462.1"/>
    <property type="molecule type" value="Genomic_DNA"/>
</dbReference>
<gene>
    <name evidence="1" type="ORF">MTR65_07215</name>
</gene>
<name>A0ABT0AB96_9SPHN</name>
<protein>
    <recommendedName>
        <fullName evidence="3">DUF3108 domain-containing protein</fullName>
    </recommendedName>
</protein>
<reference evidence="1" key="1">
    <citation type="submission" date="2022-03" db="EMBL/GenBank/DDBJ databases">
        <title>Identification of a novel bacterium isolated from mangrove sediments.</title>
        <authorList>
            <person name="Pan X."/>
        </authorList>
    </citation>
    <scope>NUCLEOTIDE SEQUENCE</scope>
    <source>
        <strain evidence="1">B2637</strain>
    </source>
</reference>
<evidence type="ECO:0000313" key="1">
    <source>
        <dbReference type="EMBL" id="MCJ1960462.1"/>
    </source>
</evidence>
<comment type="caution">
    <text evidence="1">The sequence shown here is derived from an EMBL/GenBank/DDBJ whole genome shotgun (WGS) entry which is preliminary data.</text>
</comment>
<organism evidence="1 2">
    <name type="scientific">Novosphingobium mangrovi</name>
    <name type="common">ex Hu et al. 2023</name>
    <dbReference type="NCBI Taxonomy" id="2930094"/>
    <lineage>
        <taxon>Bacteria</taxon>
        <taxon>Pseudomonadati</taxon>
        <taxon>Pseudomonadota</taxon>
        <taxon>Alphaproteobacteria</taxon>
        <taxon>Sphingomonadales</taxon>
        <taxon>Sphingomonadaceae</taxon>
        <taxon>Novosphingobium</taxon>
    </lineage>
</organism>
<sequence>MGTFIKGRIDYLSGEEQTGREWFEMIDHGENAGRTLRAFCEMDDVGLSRDVSMLLDANGRPRDAFCRVVKHGARAGTTLFLCEDGQLECEGEIAATGRMSQRVPLDGQLGYLGLHPLVGDALVALSRGTDDKGTFRTVHGLANSVAPAGDEGLYAMPTAIDVAYLGEESVTVPAGTFAARRYALRWHPEWEPAQLWVHGPDALFLRLTWDQIGAAYELVELHEGR</sequence>
<dbReference type="RefSeq" id="WP_243798610.1">
    <property type="nucleotide sequence ID" value="NZ_JALHAT010000008.1"/>
</dbReference>
<keyword evidence="2" id="KW-1185">Reference proteome</keyword>
<evidence type="ECO:0008006" key="3">
    <source>
        <dbReference type="Google" id="ProtNLM"/>
    </source>
</evidence>
<dbReference type="Proteomes" id="UP001162802">
    <property type="component" value="Unassembled WGS sequence"/>
</dbReference>
<evidence type="ECO:0000313" key="2">
    <source>
        <dbReference type="Proteomes" id="UP001162802"/>
    </source>
</evidence>
<proteinExistence type="predicted"/>